<protein>
    <submittedName>
        <fullName evidence="2">Uma2 family endonuclease</fullName>
    </submittedName>
</protein>
<dbReference type="EMBL" id="JACJTA010000010">
    <property type="protein sequence ID" value="MBD2604334.1"/>
    <property type="molecule type" value="Genomic_DNA"/>
</dbReference>
<evidence type="ECO:0000313" key="2">
    <source>
        <dbReference type="EMBL" id="MBD2604334.1"/>
    </source>
</evidence>
<proteinExistence type="predicted"/>
<keyword evidence="2" id="KW-0255">Endonuclease</keyword>
<dbReference type="PANTHER" id="PTHR34107">
    <property type="entry name" value="SLL0198 PROTEIN-RELATED"/>
    <property type="match status" value="1"/>
</dbReference>
<dbReference type="Gene3D" id="3.90.1570.10">
    <property type="entry name" value="tt1808, chain A"/>
    <property type="match status" value="1"/>
</dbReference>
<evidence type="ECO:0000259" key="1">
    <source>
        <dbReference type="Pfam" id="PF05685"/>
    </source>
</evidence>
<keyword evidence="2" id="KW-0540">Nuclease</keyword>
<sequence>MVQTSAKPLTLSEFLDLPETEPASEYIDGRIIQKPMPQGEHSAIQTELAPAINLVVKPKQIARAFCELRCTFGDRSIVPDISVFTWDRIPRKENGGVANVFSIAPDWTIEILSPDQSQTKVTKNILHCLKHGTQMGWLIDPEEKSVFVYLPDQPTTFYEELGTQLPVPEFASYFSLTVEGLFSWLLE</sequence>
<evidence type="ECO:0000313" key="3">
    <source>
        <dbReference type="Proteomes" id="UP000660380"/>
    </source>
</evidence>
<dbReference type="Pfam" id="PF05685">
    <property type="entry name" value="Uma2"/>
    <property type="match status" value="1"/>
</dbReference>
<name>A0ABR8GMA2_9CYAN</name>
<dbReference type="InterPro" id="IPR011335">
    <property type="entry name" value="Restrct_endonuc-II-like"/>
</dbReference>
<dbReference type="Proteomes" id="UP000660380">
    <property type="component" value="Unassembled WGS sequence"/>
</dbReference>
<reference evidence="2 3" key="1">
    <citation type="journal article" date="2020" name="ISME J.">
        <title>Comparative genomics reveals insights into cyanobacterial evolution and habitat adaptation.</title>
        <authorList>
            <person name="Chen M.Y."/>
            <person name="Teng W.K."/>
            <person name="Zhao L."/>
            <person name="Hu C.X."/>
            <person name="Zhou Y.K."/>
            <person name="Han B.P."/>
            <person name="Song L.R."/>
            <person name="Shu W.S."/>
        </authorList>
    </citation>
    <scope>NUCLEOTIDE SEQUENCE [LARGE SCALE GENOMIC DNA]</scope>
    <source>
        <strain evidence="2 3">FACHB-248</strain>
    </source>
</reference>
<dbReference type="SUPFAM" id="SSF52980">
    <property type="entry name" value="Restriction endonuclease-like"/>
    <property type="match status" value="1"/>
</dbReference>
<comment type="caution">
    <text evidence="2">The sequence shown here is derived from an EMBL/GenBank/DDBJ whole genome shotgun (WGS) entry which is preliminary data.</text>
</comment>
<dbReference type="RefSeq" id="WP_029633451.1">
    <property type="nucleotide sequence ID" value="NZ_JACJTA010000010.1"/>
</dbReference>
<keyword evidence="2" id="KW-0378">Hydrolase</keyword>
<dbReference type="PANTHER" id="PTHR34107:SF8">
    <property type="entry name" value="UNIDENTIFIED OPEN READING FRAME"/>
    <property type="match status" value="1"/>
</dbReference>
<organism evidence="2 3">
    <name type="scientific">Scytonema hofmannii FACHB-248</name>
    <dbReference type="NCBI Taxonomy" id="1842502"/>
    <lineage>
        <taxon>Bacteria</taxon>
        <taxon>Bacillati</taxon>
        <taxon>Cyanobacteriota</taxon>
        <taxon>Cyanophyceae</taxon>
        <taxon>Nostocales</taxon>
        <taxon>Scytonemataceae</taxon>
        <taxon>Scytonema</taxon>
    </lineage>
</organism>
<dbReference type="GO" id="GO:0004519">
    <property type="term" value="F:endonuclease activity"/>
    <property type="evidence" value="ECO:0007669"/>
    <property type="project" value="UniProtKB-KW"/>
</dbReference>
<keyword evidence="3" id="KW-1185">Reference proteome</keyword>
<gene>
    <name evidence="2" type="ORF">H6G81_07255</name>
</gene>
<dbReference type="CDD" id="cd06260">
    <property type="entry name" value="DUF820-like"/>
    <property type="match status" value="1"/>
</dbReference>
<dbReference type="InterPro" id="IPR008538">
    <property type="entry name" value="Uma2"/>
</dbReference>
<dbReference type="InterPro" id="IPR012296">
    <property type="entry name" value="Nuclease_put_TT1808"/>
</dbReference>
<feature type="domain" description="Putative restriction endonuclease" evidence="1">
    <location>
        <begin position="12"/>
        <end position="179"/>
    </location>
</feature>
<accession>A0ABR8GMA2</accession>